<dbReference type="InterPro" id="IPR015310">
    <property type="entry name" value="AHSA1-like_N"/>
</dbReference>
<feature type="region of interest" description="Disordered" evidence="2">
    <location>
        <begin position="1"/>
        <end position="22"/>
    </location>
</feature>
<dbReference type="AlphaFoldDB" id="A0AA88RS31"/>
<evidence type="ECO:0000313" key="4">
    <source>
        <dbReference type="EMBL" id="KAK2987980.1"/>
    </source>
</evidence>
<feature type="domain" description="Activator of Hsp90 ATPase AHSA1-like N-terminal" evidence="3">
    <location>
        <begin position="99"/>
        <end position="159"/>
    </location>
</feature>
<gene>
    <name evidence="4" type="ORF">RJ640_011243</name>
</gene>
<dbReference type="GO" id="GO:0051087">
    <property type="term" value="F:protein-folding chaperone binding"/>
    <property type="evidence" value="ECO:0007669"/>
    <property type="project" value="InterPro"/>
</dbReference>
<dbReference type="InterPro" id="IPR036338">
    <property type="entry name" value="Aha1"/>
</dbReference>
<feature type="region of interest" description="Disordered" evidence="2">
    <location>
        <begin position="162"/>
        <end position="182"/>
    </location>
</feature>
<evidence type="ECO:0000256" key="2">
    <source>
        <dbReference type="SAM" id="MobiDB-lite"/>
    </source>
</evidence>
<accession>A0AA88RS31</accession>
<comment type="similarity">
    <text evidence="1">Belongs to the AHA1 family.</text>
</comment>
<dbReference type="Gene3D" id="3.15.10.20">
    <property type="entry name" value="Activator of Hsp90 ATPase Aha1, N-terminal domain"/>
    <property type="match status" value="1"/>
</dbReference>
<reference evidence="4" key="1">
    <citation type="submission" date="2022-12" db="EMBL/GenBank/DDBJ databases">
        <title>Draft genome assemblies for two species of Escallonia (Escalloniales).</title>
        <authorList>
            <person name="Chanderbali A."/>
            <person name="Dervinis C."/>
            <person name="Anghel I."/>
            <person name="Soltis D."/>
            <person name="Soltis P."/>
            <person name="Zapata F."/>
        </authorList>
    </citation>
    <scope>NUCLEOTIDE SEQUENCE</scope>
    <source>
        <strain evidence="4">UCBG92.1500</strain>
        <tissue evidence="4">Leaf</tissue>
    </source>
</reference>
<keyword evidence="5" id="KW-1185">Reference proteome</keyword>
<evidence type="ECO:0000259" key="3">
    <source>
        <dbReference type="Pfam" id="PF09229"/>
    </source>
</evidence>
<sequence length="182" mass="19980">MFTAATTSSPRPPPQPSSPLPAFEVHTWTIDGDPTAGGVCTFQLPAQWTPTDSDHRCIVHGNRSRLLPPARTPWCFGHKEPHPGLGRRGQDAAGNSLLKAEKLVEIPYIADENADEDPDVTVTLKNDGSIGKRLKEAFLAKGKAFVLEQVRVFVVAMAKGGPAKEELRARCSRRRRQRKPQP</sequence>
<dbReference type="Pfam" id="PF09229">
    <property type="entry name" value="Aha1_N"/>
    <property type="match status" value="1"/>
</dbReference>
<feature type="compositionally biased region" description="Pro residues" evidence="2">
    <location>
        <begin position="10"/>
        <end position="19"/>
    </location>
</feature>
<proteinExistence type="inferred from homology"/>
<dbReference type="Proteomes" id="UP001187471">
    <property type="component" value="Unassembled WGS sequence"/>
</dbReference>
<dbReference type="SUPFAM" id="SSF103111">
    <property type="entry name" value="Activator of Hsp90 ATPase, Aha1"/>
    <property type="match status" value="1"/>
</dbReference>
<dbReference type="EMBL" id="JAVXUO010000922">
    <property type="protein sequence ID" value="KAK2987980.1"/>
    <property type="molecule type" value="Genomic_DNA"/>
</dbReference>
<evidence type="ECO:0000256" key="1">
    <source>
        <dbReference type="ARBA" id="ARBA00006817"/>
    </source>
</evidence>
<organism evidence="4 5">
    <name type="scientific">Escallonia rubra</name>
    <dbReference type="NCBI Taxonomy" id="112253"/>
    <lineage>
        <taxon>Eukaryota</taxon>
        <taxon>Viridiplantae</taxon>
        <taxon>Streptophyta</taxon>
        <taxon>Embryophyta</taxon>
        <taxon>Tracheophyta</taxon>
        <taxon>Spermatophyta</taxon>
        <taxon>Magnoliopsida</taxon>
        <taxon>eudicotyledons</taxon>
        <taxon>Gunneridae</taxon>
        <taxon>Pentapetalae</taxon>
        <taxon>asterids</taxon>
        <taxon>campanulids</taxon>
        <taxon>Escalloniales</taxon>
        <taxon>Escalloniaceae</taxon>
        <taxon>Escallonia</taxon>
    </lineage>
</organism>
<protein>
    <recommendedName>
        <fullName evidence="3">Activator of Hsp90 ATPase AHSA1-like N-terminal domain-containing protein</fullName>
    </recommendedName>
</protein>
<comment type="caution">
    <text evidence="4">The sequence shown here is derived from an EMBL/GenBank/DDBJ whole genome shotgun (WGS) entry which is preliminary data.</text>
</comment>
<feature type="compositionally biased region" description="Basic residues" evidence="2">
    <location>
        <begin position="170"/>
        <end position="182"/>
    </location>
</feature>
<name>A0AA88RS31_9ASTE</name>
<evidence type="ECO:0000313" key="5">
    <source>
        <dbReference type="Proteomes" id="UP001187471"/>
    </source>
</evidence>
<dbReference type="GO" id="GO:0001671">
    <property type="term" value="F:ATPase activator activity"/>
    <property type="evidence" value="ECO:0007669"/>
    <property type="project" value="InterPro"/>
</dbReference>